<evidence type="ECO:0008006" key="4">
    <source>
        <dbReference type="Google" id="ProtNLM"/>
    </source>
</evidence>
<feature type="chain" id="PRO_5011543737" description="Lipoprotein" evidence="1">
    <location>
        <begin position="28"/>
        <end position="167"/>
    </location>
</feature>
<keyword evidence="1" id="KW-0732">Signal</keyword>
<sequence>MKIINSTLQLLGIALLVSCGNAGTVSAVQTNNEQTIQMADKIKIDELTTTLTKLKNGQTEFDFIGITSNGIDCLYFVYEKGKFNLEFESMVEEQTPFIDKLKEFAQMYELESVMTTYGNQPHYQSLTPAPVIRIESNSTLEEVVALGRKIQAEIFENNSTTVYDVVP</sequence>
<dbReference type="PROSITE" id="PS51257">
    <property type="entry name" value="PROKAR_LIPOPROTEIN"/>
    <property type="match status" value="1"/>
</dbReference>
<dbReference type="AlphaFoldDB" id="A0A1I2WJN2"/>
<dbReference type="EMBL" id="FOOT01000005">
    <property type="protein sequence ID" value="SFH01454.1"/>
    <property type="molecule type" value="Genomic_DNA"/>
</dbReference>
<name>A0A1I2WJN2_9BACT</name>
<evidence type="ECO:0000313" key="2">
    <source>
        <dbReference type="EMBL" id="SFH01454.1"/>
    </source>
</evidence>
<evidence type="ECO:0000313" key="3">
    <source>
        <dbReference type="Proteomes" id="UP000198724"/>
    </source>
</evidence>
<gene>
    <name evidence="2" type="ORF">SAMN05421739_10562</name>
</gene>
<organism evidence="2 3">
    <name type="scientific">Pontibacter chinhatensis</name>
    <dbReference type="NCBI Taxonomy" id="1436961"/>
    <lineage>
        <taxon>Bacteria</taxon>
        <taxon>Pseudomonadati</taxon>
        <taxon>Bacteroidota</taxon>
        <taxon>Cytophagia</taxon>
        <taxon>Cytophagales</taxon>
        <taxon>Hymenobacteraceae</taxon>
        <taxon>Pontibacter</taxon>
    </lineage>
</organism>
<accession>A0A1I2WJN2</accession>
<feature type="signal peptide" evidence="1">
    <location>
        <begin position="1"/>
        <end position="27"/>
    </location>
</feature>
<keyword evidence="3" id="KW-1185">Reference proteome</keyword>
<dbReference type="STRING" id="1436961.SAMN05421739_10562"/>
<proteinExistence type="predicted"/>
<protein>
    <recommendedName>
        <fullName evidence="4">Lipoprotein</fullName>
    </recommendedName>
</protein>
<dbReference type="Proteomes" id="UP000198724">
    <property type="component" value="Unassembled WGS sequence"/>
</dbReference>
<evidence type="ECO:0000256" key="1">
    <source>
        <dbReference type="SAM" id="SignalP"/>
    </source>
</evidence>
<reference evidence="3" key="1">
    <citation type="submission" date="2016-10" db="EMBL/GenBank/DDBJ databases">
        <authorList>
            <person name="Varghese N."/>
            <person name="Submissions S."/>
        </authorList>
    </citation>
    <scope>NUCLEOTIDE SEQUENCE [LARGE SCALE GENOMIC DNA]</scope>
    <source>
        <strain evidence="3">LP51</strain>
    </source>
</reference>